<dbReference type="EMBL" id="QXUL01000021">
    <property type="protein sequence ID" value="RIN11403.1"/>
    <property type="molecule type" value="Genomic_DNA"/>
</dbReference>
<gene>
    <name evidence="1" type="ORF">BU097_05455</name>
</gene>
<protein>
    <submittedName>
        <fullName evidence="1">Uncharacterized protein</fullName>
    </submittedName>
</protein>
<evidence type="ECO:0000313" key="1">
    <source>
        <dbReference type="EMBL" id="RIN11403.1"/>
    </source>
</evidence>
<dbReference type="AlphaFoldDB" id="A0A418IPK8"/>
<organism evidence="1 2">
    <name type="scientific">Staphylococcus xylosus</name>
    <dbReference type="NCBI Taxonomy" id="1288"/>
    <lineage>
        <taxon>Bacteria</taxon>
        <taxon>Bacillati</taxon>
        <taxon>Bacillota</taxon>
        <taxon>Bacilli</taxon>
        <taxon>Bacillales</taxon>
        <taxon>Staphylococcaceae</taxon>
        <taxon>Staphylococcus</taxon>
    </lineage>
</organism>
<evidence type="ECO:0000313" key="2">
    <source>
        <dbReference type="Proteomes" id="UP000285567"/>
    </source>
</evidence>
<name>A0A418IPK8_STAXY</name>
<proteinExistence type="predicted"/>
<reference evidence="1 2" key="1">
    <citation type="journal article" date="2016" name="Front. Microbiol.">
        <title>Comprehensive Phylogenetic Analysis of Bovine Non-aureus Staphylococci Species Based on Whole-Genome Sequencing.</title>
        <authorList>
            <person name="Naushad S."/>
            <person name="Barkema H.W."/>
            <person name="Luby C."/>
            <person name="Condas L.A."/>
            <person name="Nobrega D.B."/>
            <person name="Carson D.A."/>
            <person name="De Buck J."/>
        </authorList>
    </citation>
    <scope>NUCLEOTIDE SEQUENCE [LARGE SCALE GENOMIC DNA]</scope>
    <source>
        <strain evidence="1 2">SNUC 102</strain>
    </source>
</reference>
<dbReference type="RefSeq" id="WP_119603820.1">
    <property type="nucleotide sequence ID" value="NZ_QXUL01000021.1"/>
</dbReference>
<keyword evidence="2" id="KW-1185">Reference proteome</keyword>
<dbReference type="Proteomes" id="UP000285567">
    <property type="component" value="Unassembled WGS sequence"/>
</dbReference>
<comment type="caution">
    <text evidence="1">The sequence shown here is derived from an EMBL/GenBank/DDBJ whole genome shotgun (WGS) entry which is preliminary data.</text>
</comment>
<sequence>MVKEYDLYNAKQLMSVKVKRINIHSYNIKGYPETEFANVYKRVSVEELSKFKKRFNLYTSDEIKKRKEKFRRPNTTVMDLLVKANFNININTGDFEEDNKSEMLGKYQLKQVMDLLSNGKDLSDVVKVAE</sequence>
<accession>A0A418IPK8</accession>
<dbReference type="OrthoDB" id="2413641at2"/>